<dbReference type="Pfam" id="PF09912">
    <property type="entry name" value="DUF2141"/>
    <property type="match status" value="1"/>
</dbReference>
<evidence type="ECO:0008006" key="3">
    <source>
        <dbReference type="Google" id="ProtNLM"/>
    </source>
</evidence>
<name>W7QNR9_9ALTE</name>
<dbReference type="STRING" id="1328313.DS2_07188"/>
<organism evidence="1 2">
    <name type="scientific">Catenovulum agarivorans DS-2</name>
    <dbReference type="NCBI Taxonomy" id="1328313"/>
    <lineage>
        <taxon>Bacteria</taxon>
        <taxon>Pseudomonadati</taxon>
        <taxon>Pseudomonadota</taxon>
        <taxon>Gammaproteobacteria</taxon>
        <taxon>Alteromonadales</taxon>
        <taxon>Alteromonadaceae</taxon>
        <taxon>Catenovulum</taxon>
    </lineage>
</organism>
<dbReference type="EMBL" id="ARZY01000010">
    <property type="protein sequence ID" value="EWH10597.1"/>
    <property type="molecule type" value="Genomic_DNA"/>
</dbReference>
<sequence>MIRLNIAFLVRFLFCLLAFSSVKSLADSKLPLGFNITITDDFKYEKNFVIHTQIYQLPEQTTEVNWADILEVTSHHQPYKSDSNLVELKLPANQYCARFFIDTNDNQKLDVSSIGLPVEPVGFANNPILTFGEPAPSEACFALDSALQLDIRLRAKKSKRRFKP</sequence>
<comment type="caution">
    <text evidence="1">The sequence shown here is derived from an EMBL/GenBank/DDBJ whole genome shotgun (WGS) entry which is preliminary data.</text>
</comment>
<dbReference type="InterPro" id="IPR018673">
    <property type="entry name" value="DUF2141"/>
</dbReference>
<dbReference type="Proteomes" id="UP000019276">
    <property type="component" value="Unassembled WGS sequence"/>
</dbReference>
<evidence type="ECO:0000313" key="2">
    <source>
        <dbReference type="Proteomes" id="UP000019276"/>
    </source>
</evidence>
<dbReference type="eggNOG" id="COG4704">
    <property type="taxonomic scope" value="Bacteria"/>
</dbReference>
<accession>W7QNR9</accession>
<dbReference type="AlphaFoldDB" id="W7QNR9"/>
<proteinExistence type="predicted"/>
<reference evidence="1 2" key="1">
    <citation type="journal article" date="2014" name="Genome Announc.">
        <title>Draft Genome Sequence of the Agar-Degrading Bacterium Catenovulum sp. Strain DS-2, Isolated from Intestines of Haliotis diversicolor.</title>
        <authorList>
            <person name="Shan D."/>
            <person name="Li X."/>
            <person name="Gu Z."/>
            <person name="Wei G."/>
            <person name="Gao Z."/>
            <person name="Shao Z."/>
        </authorList>
    </citation>
    <scope>NUCLEOTIDE SEQUENCE [LARGE SCALE GENOMIC DNA]</scope>
    <source>
        <strain evidence="1 2">DS-2</strain>
    </source>
</reference>
<gene>
    <name evidence="1" type="ORF">DS2_07188</name>
</gene>
<evidence type="ECO:0000313" key="1">
    <source>
        <dbReference type="EMBL" id="EWH10597.1"/>
    </source>
</evidence>
<protein>
    <recommendedName>
        <fullName evidence="3">DUF2141 domain-containing protein</fullName>
    </recommendedName>
</protein>
<keyword evidence="2" id="KW-1185">Reference proteome</keyword>